<evidence type="ECO:0000313" key="10">
    <source>
        <dbReference type="Proteomes" id="UP001199314"/>
    </source>
</evidence>
<dbReference type="InterPro" id="IPR000014">
    <property type="entry name" value="PAS"/>
</dbReference>
<dbReference type="PANTHER" id="PTHR45339">
    <property type="entry name" value="HYBRID SIGNAL TRANSDUCTION HISTIDINE KINASE J"/>
    <property type="match status" value="1"/>
</dbReference>
<dbReference type="Pfam" id="PF00512">
    <property type="entry name" value="HisKA"/>
    <property type="match status" value="1"/>
</dbReference>
<dbReference type="Gene3D" id="1.10.287.130">
    <property type="match status" value="1"/>
</dbReference>
<dbReference type="PROSITE" id="PS50110">
    <property type="entry name" value="RESPONSE_REGULATORY"/>
    <property type="match status" value="1"/>
</dbReference>
<comment type="catalytic activity">
    <reaction evidence="1">
        <text>ATP + protein L-histidine = ADP + protein N-phospho-L-histidine.</text>
        <dbReference type="EC" id="2.7.13.3"/>
    </reaction>
</comment>
<dbReference type="SMART" id="SM00387">
    <property type="entry name" value="HATPase_c"/>
    <property type="match status" value="1"/>
</dbReference>
<feature type="domain" description="Response regulatory" evidence="7">
    <location>
        <begin position="558"/>
        <end position="674"/>
    </location>
</feature>
<feature type="modified residue" description="4-aspartylphosphate" evidence="5">
    <location>
        <position position="608"/>
    </location>
</feature>
<dbReference type="InterPro" id="IPR036097">
    <property type="entry name" value="HisK_dim/P_sf"/>
</dbReference>
<dbReference type="SUPFAM" id="SSF47384">
    <property type="entry name" value="Homodimeric domain of signal transducing histidine kinase"/>
    <property type="match status" value="1"/>
</dbReference>
<dbReference type="InterPro" id="IPR000700">
    <property type="entry name" value="PAS-assoc_C"/>
</dbReference>
<dbReference type="EC" id="2.7.13.3" evidence="2"/>
<feature type="domain" description="PAC" evidence="8">
    <location>
        <begin position="246"/>
        <end position="298"/>
    </location>
</feature>
<dbReference type="CDD" id="cd00082">
    <property type="entry name" value="HisKA"/>
    <property type="match status" value="1"/>
</dbReference>
<dbReference type="EMBL" id="JAIQZE010000004">
    <property type="protein sequence ID" value="MBZ9778436.1"/>
    <property type="molecule type" value="Genomic_DNA"/>
</dbReference>
<dbReference type="PANTHER" id="PTHR45339:SF1">
    <property type="entry name" value="HYBRID SIGNAL TRANSDUCTION HISTIDINE KINASE J"/>
    <property type="match status" value="1"/>
</dbReference>
<gene>
    <name evidence="9" type="ORF">LB452_05815</name>
</gene>
<dbReference type="InterPro" id="IPR011006">
    <property type="entry name" value="CheY-like_superfamily"/>
</dbReference>
<evidence type="ECO:0000259" key="7">
    <source>
        <dbReference type="PROSITE" id="PS50110"/>
    </source>
</evidence>
<name>A0ABS7XHK9_9FLAO</name>
<dbReference type="CDD" id="cd16922">
    <property type="entry name" value="HATPase_EvgS-ArcB-TorS-like"/>
    <property type="match status" value="1"/>
</dbReference>
<dbReference type="InterPro" id="IPR005467">
    <property type="entry name" value="His_kinase_dom"/>
</dbReference>
<evidence type="ECO:0000259" key="6">
    <source>
        <dbReference type="PROSITE" id="PS50109"/>
    </source>
</evidence>
<evidence type="ECO:0000259" key="8">
    <source>
        <dbReference type="PROSITE" id="PS50113"/>
    </source>
</evidence>
<dbReference type="SUPFAM" id="SSF55785">
    <property type="entry name" value="PYP-like sensor domain (PAS domain)"/>
    <property type="match status" value="1"/>
</dbReference>
<dbReference type="Pfam" id="PF13426">
    <property type="entry name" value="PAS_9"/>
    <property type="match status" value="1"/>
</dbReference>
<evidence type="ECO:0000256" key="5">
    <source>
        <dbReference type="PROSITE-ProRule" id="PRU00169"/>
    </source>
</evidence>
<dbReference type="PROSITE" id="PS50109">
    <property type="entry name" value="HIS_KIN"/>
    <property type="match status" value="1"/>
</dbReference>
<reference evidence="10" key="1">
    <citation type="submission" date="2023-07" db="EMBL/GenBank/DDBJ databases">
        <title>Novel species isolated from saline lakes on Tibetan Plateau.</title>
        <authorList>
            <person name="Lu H."/>
        </authorList>
    </citation>
    <scope>NUCLEOTIDE SEQUENCE [LARGE SCALE GENOMIC DNA]</scope>
    <source>
        <strain evidence="10">CAK8W</strain>
    </source>
</reference>
<dbReference type="InterPro" id="IPR011856">
    <property type="entry name" value="tRNA_endonuc-like_dom_sf"/>
</dbReference>
<keyword evidence="10" id="KW-1185">Reference proteome</keyword>
<evidence type="ECO:0000256" key="2">
    <source>
        <dbReference type="ARBA" id="ARBA00012438"/>
    </source>
</evidence>
<dbReference type="InterPro" id="IPR003594">
    <property type="entry name" value="HATPase_dom"/>
</dbReference>
<dbReference type="InterPro" id="IPR004358">
    <property type="entry name" value="Sig_transdc_His_kin-like_C"/>
</dbReference>
<dbReference type="InterPro" id="IPR001789">
    <property type="entry name" value="Sig_transdc_resp-reg_receiver"/>
</dbReference>
<feature type="domain" description="Histidine kinase" evidence="6">
    <location>
        <begin position="316"/>
        <end position="537"/>
    </location>
</feature>
<dbReference type="SMART" id="SM00448">
    <property type="entry name" value="REC"/>
    <property type="match status" value="1"/>
</dbReference>
<dbReference type="Gene3D" id="3.40.50.2300">
    <property type="match status" value="1"/>
</dbReference>
<dbReference type="PRINTS" id="PR00344">
    <property type="entry name" value="BCTRLSENSOR"/>
</dbReference>
<keyword evidence="4" id="KW-0902">Two-component regulatory system</keyword>
<dbReference type="Pfam" id="PF02518">
    <property type="entry name" value="HATPase_c"/>
    <property type="match status" value="1"/>
</dbReference>
<keyword evidence="3 5" id="KW-0597">Phosphoprotein</keyword>
<evidence type="ECO:0000256" key="3">
    <source>
        <dbReference type="ARBA" id="ARBA00022553"/>
    </source>
</evidence>
<evidence type="ECO:0000256" key="1">
    <source>
        <dbReference type="ARBA" id="ARBA00000085"/>
    </source>
</evidence>
<dbReference type="InterPro" id="IPR036890">
    <property type="entry name" value="HATPase_C_sf"/>
</dbReference>
<evidence type="ECO:0000256" key="4">
    <source>
        <dbReference type="ARBA" id="ARBA00023012"/>
    </source>
</evidence>
<dbReference type="InterPro" id="IPR003661">
    <property type="entry name" value="HisK_dim/P_dom"/>
</dbReference>
<protein>
    <recommendedName>
        <fullName evidence="2">histidine kinase</fullName>
        <ecNumber evidence="2">2.7.13.3</ecNumber>
    </recommendedName>
</protein>
<comment type="caution">
    <text evidence="9">The sequence shown here is derived from an EMBL/GenBank/DDBJ whole genome shotgun (WGS) entry which is preliminary data.</text>
</comment>
<dbReference type="CDD" id="cd17546">
    <property type="entry name" value="REC_hyHK_CKI1_RcsC-like"/>
    <property type="match status" value="1"/>
</dbReference>
<proteinExistence type="predicted"/>
<dbReference type="Gene3D" id="3.30.565.10">
    <property type="entry name" value="Histidine kinase-like ATPase, C-terminal domain"/>
    <property type="match status" value="1"/>
</dbReference>
<organism evidence="9 10">
    <name type="scientific">Psychroflexus longus</name>
    <dbReference type="NCBI Taxonomy" id="2873596"/>
    <lineage>
        <taxon>Bacteria</taxon>
        <taxon>Pseudomonadati</taxon>
        <taxon>Bacteroidota</taxon>
        <taxon>Flavobacteriia</taxon>
        <taxon>Flavobacteriales</taxon>
        <taxon>Flavobacteriaceae</taxon>
        <taxon>Psychroflexus</taxon>
    </lineage>
</organism>
<dbReference type="SUPFAM" id="SSF52172">
    <property type="entry name" value="CheY-like"/>
    <property type="match status" value="1"/>
</dbReference>
<dbReference type="NCBIfam" id="TIGR00229">
    <property type="entry name" value="sensory_box"/>
    <property type="match status" value="1"/>
</dbReference>
<dbReference type="SMART" id="SM00388">
    <property type="entry name" value="HisKA"/>
    <property type="match status" value="1"/>
</dbReference>
<dbReference type="Gene3D" id="3.40.1350.10">
    <property type="match status" value="1"/>
</dbReference>
<sequence length="725" mass="82378">MIGIIKNIQLRKIWNKGYPDFTSWLSEHLNDIGDAIHLKLKFVAKEIPLGPFCVDILAKDKKTDKFVVVVNQLESTDYEHLGKFITYASVLNASSVIWITSNFSDEHKKALDWLNDHTSDEINFYGVKIEVWQIENSQPAVRFNVISQPNSAVRQTKSRYNNESDTKLASKELEAYELQNSLDKANAIVKLSCDGQILSVNKLFCDMLEYEPDELLQKDYSFLIPGIEMQKNFKNCLEKSKKGENQKEEFVTRTKGGQEKFIESSLFPVYSKDNKFQFILKIANDITDKIRHQKDLEQRKQEAEKALVAKDNFLCNMSHEIRTPLNAIIGFSDLLRKEDLNASQFEYVDTILRAGESLLYIVNDILDLSKIESGNFSLEKKLFSPEKVLEYVYNMQKDKASKKGVSLEKEINGVLPELVLGDEYRLSQIIINLVNNAIKFTHEGFVKICASAELVANNKSVLSIKVQDSGIGIPEDKQQMIFQRFTQAETDTTRKYGGTGLGLNIVKLLVDNFNGSLKLKSKIGEGSVFSVSIPFELEKKSKENNQSSDSQCRHKQSKILMFEDNPLNQKLVQKIIVELGHELIVVSNGYEGVEWLKNNESVDLILMDLVMPGMDGFEATSIIREKLKINTPIIAMTAHSLRQEKAKCIEFGMNGFLSKPFKLEVLVSKVQTALNNEKQSISMSDESAEKKPGKLPDLEDLKLLGSRKDLLKKYQVSSLMKRQEN</sequence>
<dbReference type="Pfam" id="PF00072">
    <property type="entry name" value="Response_reg"/>
    <property type="match status" value="1"/>
</dbReference>
<accession>A0ABS7XHK9</accession>
<dbReference type="Gene3D" id="3.30.450.20">
    <property type="entry name" value="PAS domain"/>
    <property type="match status" value="1"/>
</dbReference>
<dbReference type="CDD" id="cd00130">
    <property type="entry name" value="PAS"/>
    <property type="match status" value="1"/>
</dbReference>
<dbReference type="Proteomes" id="UP001199314">
    <property type="component" value="Unassembled WGS sequence"/>
</dbReference>
<evidence type="ECO:0000313" key="9">
    <source>
        <dbReference type="EMBL" id="MBZ9778436.1"/>
    </source>
</evidence>
<dbReference type="PROSITE" id="PS50113">
    <property type="entry name" value="PAC"/>
    <property type="match status" value="1"/>
</dbReference>
<dbReference type="InterPro" id="IPR035965">
    <property type="entry name" value="PAS-like_dom_sf"/>
</dbReference>
<dbReference type="SUPFAM" id="SSF55874">
    <property type="entry name" value="ATPase domain of HSP90 chaperone/DNA topoisomerase II/histidine kinase"/>
    <property type="match status" value="1"/>
</dbReference>
<dbReference type="RefSeq" id="WP_224460791.1">
    <property type="nucleotide sequence ID" value="NZ_JAIQZE010000004.1"/>
</dbReference>